<proteinExistence type="predicted"/>
<feature type="signal peptide" evidence="2">
    <location>
        <begin position="1"/>
        <end position="23"/>
    </location>
</feature>
<keyword evidence="4" id="KW-1185">Reference proteome</keyword>
<evidence type="ECO:0000313" key="4">
    <source>
        <dbReference type="Proteomes" id="UP000004705"/>
    </source>
</evidence>
<dbReference type="OrthoDB" id="3686643at2"/>
<dbReference type="Gene3D" id="3.40.1000.10">
    <property type="entry name" value="Mog1/PsbP, alpha/beta/alpha sandwich"/>
    <property type="match status" value="1"/>
</dbReference>
<evidence type="ECO:0000313" key="3">
    <source>
        <dbReference type="EMBL" id="EHY90667.1"/>
    </source>
</evidence>
<feature type="chain" id="PRO_5003613383" description="Lipoprotein LpqN" evidence="2">
    <location>
        <begin position="24"/>
        <end position="209"/>
    </location>
</feature>
<dbReference type="EMBL" id="CM001466">
    <property type="protein sequence ID" value="EHY90667.1"/>
    <property type="molecule type" value="Genomic_DNA"/>
</dbReference>
<dbReference type="AlphaFoldDB" id="H8GB44"/>
<evidence type="ECO:0000256" key="1">
    <source>
        <dbReference type="SAM" id="MobiDB-lite"/>
    </source>
</evidence>
<gene>
    <name evidence="3" type="ORF">SacazDRAFT_03807</name>
</gene>
<name>H8GB44_9PSEU</name>
<evidence type="ECO:0008006" key="5">
    <source>
        <dbReference type="Google" id="ProtNLM"/>
    </source>
</evidence>
<dbReference type="RefSeq" id="WP_005444166.1">
    <property type="nucleotide sequence ID" value="NZ_CM001466.1"/>
</dbReference>
<sequence length="209" mass="21462">MTAFVAGCAVLAGCGTTTGTPVAATPPAEQPAAPSPPASPPGSAGSESPAATLPVPIEFSLPEGWQSVPPADVGVPEAAFVALHPASRGDGSVPTIVITGDVRDSTVDLEDIAAESVKQLETPGTEVRVESSKESGTAAIPALTQAVRISPGPRGHELLQLQTFLGMSDTTDPRRRAVLEFALTTQPEHFQELAVDFQEFVSTVRVESG</sequence>
<evidence type="ECO:0000256" key="2">
    <source>
        <dbReference type="SAM" id="SignalP"/>
    </source>
</evidence>
<reference evidence="3 4" key="1">
    <citation type="journal article" date="2012" name="Stand. Genomic Sci.">
        <title>Genome sequence of the soil bacterium Saccharomonospora azurea type strain (NA-128(T)).</title>
        <authorList>
            <person name="Klenk H.P."/>
            <person name="Held B."/>
            <person name="Lucas S."/>
            <person name="Lapidus A."/>
            <person name="Copeland A."/>
            <person name="Hammon N."/>
            <person name="Pitluck S."/>
            <person name="Goodwin L.A."/>
            <person name="Han C."/>
            <person name="Tapia R."/>
            <person name="Brambilla E.M."/>
            <person name="Potter G."/>
            <person name="Land M."/>
            <person name="Ivanova N."/>
            <person name="Rohde M."/>
            <person name="Goker M."/>
            <person name="Detter J.C."/>
            <person name="Kyrpides N.C."/>
            <person name="Woyke T."/>
        </authorList>
    </citation>
    <scope>NUCLEOTIDE SEQUENCE [LARGE SCALE GENOMIC DNA]</scope>
    <source>
        <strain evidence="3 4">NA-128</strain>
    </source>
</reference>
<organism evidence="3 4">
    <name type="scientific">Saccharomonospora azurea NA-128</name>
    <dbReference type="NCBI Taxonomy" id="882081"/>
    <lineage>
        <taxon>Bacteria</taxon>
        <taxon>Bacillati</taxon>
        <taxon>Actinomycetota</taxon>
        <taxon>Actinomycetes</taxon>
        <taxon>Pseudonocardiales</taxon>
        <taxon>Pseudonocardiaceae</taxon>
        <taxon>Saccharomonospora</taxon>
    </lineage>
</organism>
<feature type="region of interest" description="Disordered" evidence="1">
    <location>
        <begin position="22"/>
        <end position="51"/>
    </location>
</feature>
<accession>H8GB44</accession>
<protein>
    <recommendedName>
        <fullName evidence="5">Lipoprotein LpqN</fullName>
    </recommendedName>
</protein>
<keyword evidence="2" id="KW-0732">Signal</keyword>
<feature type="compositionally biased region" description="Low complexity" evidence="1">
    <location>
        <begin position="41"/>
        <end position="51"/>
    </location>
</feature>
<dbReference type="Proteomes" id="UP000004705">
    <property type="component" value="Chromosome"/>
</dbReference>
<feature type="compositionally biased region" description="Low complexity" evidence="1">
    <location>
        <begin position="22"/>
        <end position="32"/>
    </location>
</feature>
<dbReference type="HOGENOM" id="CLU_106304_0_0_11"/>